<evidence type="ECO:0000256" key="3">
    <source>
        <dbReference type="ARBA" id="ARBA00022827"/>
    </source>
</evidence>
<dbReference type="InterPro" id="IPR015939">
    <property type="entry name" value="Fum_Rdtase/Succ_DH_flav-like_C"/>
</dbReference>
<feature type="compositionally biased region" description="Basic residues" evidence="6">
    <location>
        <begin position="379"/>
        <end position="391"/>
    </location>
</feature>
<dbReference type="InterPro" id="IPR036188">
    <property type="entry name" value="FAD/NAD-bd_sf"/>
</dbReference>
<keyword evidence="2" id="KW-0285">Flavoprotein</keyword>
<comment type="caution">
    <text evidence="9">The sequence shown here is derived from an EMBL/GenBank/DDBJ whole genome shotgun (WGS) entry which is preliminary data.</text>
</comment>
<organism evidence="9 10">
    <name type="scientific">Pseudochelatococcus lubricantis</name>
    <dbReference type="NCBI Taxonomy" id="1538102"/>
    <lineage>
        <taxon>Bacteria</taxon>
        <taxon>Pseudomonadati</taxon>
        <taxon>Pseudomonadota</taxon>
        <taxon>Alphaproteobacteria</taxon>
        <taxon>Hyphomicrobiales</taxon>
        <taxon>Chelatococcaceae</taxon>
        <taxon>Pseudochelatococcus</taxon>
    </lineage>
</organism>
<feature type="domain" description="Fumarate reductase/succinate dehydrogenase flavoprotein-like C-terminal" evidence="8">
    <location>
        <begin position="465"/>
        <end position="506"/>
    </location>
</feature>
<evidence type="ECO:0000256" key="5">
    <source>
        <dbReference type="ARBA" id="ARBA00048305"/>
    </source>
</evidence>
<evidence type="ECO:0000256" key="6">
    <source>
        <dbReference type="SAM" id="MobiDB-lite"/>
    </source>
</evidence>
<comment type="cofactor">
    <cofactor evidence="1">
        <name>FAD</name>
        <dbReference type="ChEBI" id="CHEBI:57692"/>
    </cofactor>
</comment>
<dbReference type="PRINTS" id="PR00368">
    <property type="entry name" value="FADPNR"/>
</dbReference>
<sequence>MNSDISDGLALETDVLVIGGGPAATWAALTAREEGARVVLADKGYCGSSGVAAPSTIGHWWVAEENRPAAMAEKARAGGYLSDPAWMARILDETWRTWPRIADRRGYRQGDDGDAGAQPLVQGPVYLREMRRLIKQAGVTILDHSPALELLAADGAVCGARGLRRHAAGPWRVHAGAVILATGGCAFKSGCLGGNVATGDGYLMAAEAGARLTGMEFSNYYGLVPVGCSIDKNGYYLLATYYDERGREIDRGWSPPAGVVGTAIARAFIEGPVFARFDRVAPQDRLAVRASQPNLLIQFDRLGIDPFTEKFRIEPIMEGSVRGTGGVVVADETCWTGVPGLWVAGDTASRQHITGAASGAGSANAAWTVSSGRWSGKAAARHARERGRPRGHPAPAAPEGRNGAAARPTTEAGALQRLEKLIGAEVHPLEKNGLRSATGMTEALGRLENGWDLLRNGLAADDVRARIRLRETEAMLATARWSYIAALAREETRGMHVRADFPATEQGQHRQLILSGIDAPVLEAVPVARNDFGQ</sequence>
<dbReference type="SUPFAM" id="SSF51905">
    <property type="entry name" value="FAD/NAD(P)-binding domain"/>
    <property type="match status" value="1"/>
</dbReference>
<dbReference type="Gene3D" id="3.50.50.60">
    <property type="entry name" value="FAD/NAD(P)-binding domain"/>
    <property type="match status" value="1"/>
</dbReference>
<proteinExistence type="predicted"/>
<dbReference type="Pfam" id="PF02910">
    <property type="entry name" value="Succ_DH_flav_C"/>
    <property type="match status" value="1"/>
</dbReference>
<evidence type="ECO:0000259" key="8">
    <source>
        <dbReference type="Pfam" id="PF02910"/>
    </source>
</evidence>
<feature type="domain" description="FAD-dependent oxidoreductase 2 FAD-binding" evidence="7">
    <location>
        <begin position="118"/>
        <end position="357"/>
    </location>
</feature>
<reference evidence="9 10" key="1">
    <citation type="submission" date="2020-03" db="EMBL/GenBank/DDBJ databases">
        <title>Genomic Encyclopedia of Type Strains, Phase IV (KMG-IV): sequencing the most valuable type-strain genomes for metagenomic binning, comparative biology and taxonomic classification.</title>
        <authorList>
            <person name="Goeker M."/>
        </authorList>
    </citation>
    <scope>NUCLEOTIDE SEQUENCE [LARGE SCALE GENOMIC DNA]</scope>
    <source>
        <strain evidence="9 10">DSM 103870</strain>
    </source>
</reference>
<dbReference type="PANTHER" id="PTHR42716">
    <property type="entry name" value="L-ASPARTATE OXIDASE"/>
    <property type="match status" value="1"/>
</dbReference>
<dbReference type="RefSeq" id="WP_166954287.1">
    <property type="nucleotide sequence ID" value="NZ_JAASQI010000007.1"/>
</dbReference>
<evidence type="ECO:0000256" key="4">
    <source>
        <dbReference type="ARBA" id="ARBA00023002"/>
    </source>
</evidence>
<comment type="catalytic activity">
    <reaction evidence="5">
        <text>L-aspartate + O2 = iminosuccinate + H2O2</text>
        <dbReference type="Rhea" id="RHEA:25876"/>
        <dbReference type="ChEBI" id="CHEBI:15379"/>
        <dbReference type="ChEBI" id="CHEBI:16240"/>
        <dbReference type="ChEBI" id="CHEBI:29991"/>
        <dbReference type="ChEBI" id="CHEBI:77875"/>
        <dbReference type="EC" id="1.4.3.16"/>
    </reaction>
    <physiologicalReaction direction="left-to-right" evidence="5">
        <dbReference type="Rhea" id="RHEA:25877"/>
    </physiologicalReaction>
</comment>
<dbReference type="InterPro" id="IPR003953">
    <property type="entry name" value="FAD-dep_OxRdtase_2_FAD-bd"/>
</dbReference>
<feature type="domain" description="FAD-dependent oxidoreductase 2 FAD-binding" evidence="7">
    <location>
        <begin position="14"/>
        <end position="86"/>
    </location>
</feature>
<name>A0ABX0V515_9HYPH</name>
<protein>
    <submittedName>
        <fullName evidence="9">Succinate dehydrogenase/fumarate reductase flavoprotein subunit</fullName>
    </submittedName>
</protein>
<dbReference type="SUPFAM" id="SSF46977">
    <property type="entry name" value="Succinate dehydrogenase/fumarate reductase flavoprotein C-terminal domain"/>
    <property type="match status" value="1"/>
</dbReference>
<dbReference type="PIRSF" id="PIRSF000171">
    <property type="entry name" value="SDHA_APRA_LASPO"/>
    <property type="match status" value="1"/>
</dbReference>
<keyword evidence="4" id="KW-0560">Oxidoreductase</keyword>
<evidence type="ECO:0000259" key="7">
    <source>
        <dbReference type="Pfam" id="PF00890"/>
    </source>
</evidence>
<accession>A0ABX0V515</accession>
<dbReference type="InterPro" id="IPR005288">
    <property type="entry name" value="NadB"/>
</dbReference>
<dbReference type="PANTHER" id="PTHR42716:SF2">
    <property type="entry name" value="L-ASPARTATE OXIDASE, CHLOROPLASTIC"/>
    <property type="match status" value="1"/>
</dbReference>
<evidence type="ECO:0000256" key="1">
    <source>
        <dbReference type="ARBA" id="ARBA00001974"/>
    </source>
</evidence>
<keyword evidence="3" id="KW-0274">FAD</keyword>
<evidence type="ECO:0000313" key="9">
    <source>
        <dbReference type="EMBL" id="NIJ59169.1"/>
    </source>
</evidence>
<dbReference type="Pfam" id="PF00890">
    <property type="entry name" value="FAD_binding_2"/>
    <property type="match status" value="2"/>
</dbReference>
<evidence type="ECO:0000256" key="2">
    <source>
        <dbReference type="ARBA" id="ARBA00022630"/>
    </source>
</evidence>
<dbReference type="Proteomes" id="UP001429580">
    <property type="component" value="Unassembled WGS sequence"/>
</dbReference>
<dbReference type="EMBL" id="JAASQI010000007">
    <property type="protein sequence ID" value="NIJ59169.1"/>
    <property type="molecule type" value="Genomic_DNA"/>
</dbReference>
<dbReference type="InterPro" id="IPR037099">
    <property type="entry name" value="Fum_R/Succ_DH_flav-like_C_sf"/>
</dbReference>
<evidence type="ECO:0000313" key="10">
    <source>
        <dbReference type="Proteomes" id="UP001429580"/>
    </source>
</evidence>
<feature type="region of interest" description="Disordered" evidence="6">
    <location>
        <begin position="376"/>
        <end position="410"/>
    </location>
</feature>
<keyword evidence="10" id="KW-1185">Reference proteome</keyword>
<dbReference type="Gene3D" id="1.20.58.100">
    <property type="entry name" value="Fumarate reductase/succinate dehydrogenase flavoprotein-like, C-terminal domain"/>
    <property type="match status" value="1"/>
</dbReference>
<dbReference type="PRINTS" id="PR00411">
    <property type="entry name" value="PNDRDTASEI"/>
</dbReference>
<gene>
    <name evidence="9" type="ORF">FHS82_003024</name>
</gene>